<accession>A0A6J5LDB3</accession>
<organism evidence="1">
    <name type="scientific">uncultured Caudovirales phage</name>
    <dbReference type="NCBI Taxonomy" id="2100421"/>
    <lineage>
        <taxon>Viruses</taxon>
        <taxon>Duplodnaviria</taxon>
        <taxon>Heunggongvirae</taxon>
        <taxon>Uroviricota</taxon>
        <taxon>Caudoviricetes</taxon>
        <taxon>Peduoviridae</taxon>
        <taxon>Maltschvirus</taxon>
        <taxon>Maltschvirus maltsch</taxon>
    </lineage>
</organism>
<protein>
    <submittedName>
        <fullName evidence="1">Phage late-transcription coactivator</fullName>
    </submittedName>
</protein>
<reference evidence="1" key="1">
    <citation type="submission" date="2020-04" db="EMBL/GenBank/DDBJ databases">
        <authorList>
            <person name="Chiriac C."/>
            <person name="Salcher M."/>
            <person name="Ghai R."/>
            <person name="Kavagutti S V."/>
        </authorList>
    </citation>
    <scope>NUCLEOTIDE SEQUENCE</scope>
</reference>
<dbReference type="Gene3D" id="1.10.10.2850">
    <property type="entry name" value="Phage late-transcription coactivator-like"/>
    <property type="match status" value="1"/>
</dbReference>
<sequence length="76" mass="8710">MISAITAANTFNDEIEKLRRTKNLEYIDAVIYWCETNKIEVEFAAGLIKKDPVFKSKVQIEAENLNILKRGARLPI</sequence>
<dbReference type="InterPro" id="IPR042071">
    <property type="entry name" value="Trans_coact_sf"/>
</dbReference>
<dbReference type="InterPro" id="IPR031836">
    <property type="entry name" value="Trans_coact"/>
</dbReference>
<gene>
    <name evidence="1" type="ORF">UFOVP132_123</name>
</gene>
<name>A0A6J5LDB3_9CAUD</name>
<dbReference type="EMBL" id="LR796247">
    <property type="protein sequence ID" value="CAB4131512.1"/>
    <property type="molecule type" value="Genomic_DNA"/>
</dbReference>
<evidence type="ECO:0000313" key="1">
    <source>
        <dbReference type="EMBL" id="CAB4131512.1"/>
    </source>
</evidence>
<dbReference type="Pfam" id="PF16805">
    <property type="entry name" value="Trans_coact"/>
    <property type="match status" value="1"/>
</dbReference>
<proteinExistence type="predicted"/>